<feature type="non-terminal residue" evidence="1">
    <location>
        <position position="89"/>
    </location>
</feature>
<dbReference type="OrthoDB" id="1728974at2759"/>
<reference evidence="1 2" key="1">
    <citation type="submission" date="2020-12" db="EMBL/GenBank/DDBJ databases">
        <title>Metabolic potential, ecology and presence of endohyphal bacteria is reflected in genomic diversity of Mucoromycotina.</title>
        <authorList>
            <person name="Muszewska A."/>
            <person name="Okrasinska A."/>
            <person name="Steczkiewicz K."/>
            <person name="Drgas O."/>
            <person name="Orlowska M."/>
            <person name="Perlinska-Lenart U."/>
            <person name="Aleksandrzak-Piekarczyk T."/>
            <person name="Szatraj K."/>
            <person name="Zielenkiewicz U."/>
            <person name="Pilsyk S."/>
            <person name="Malc E."/>
            <person name="Mieczkowski P."/>
            <person name="Kruszewska J.S."/>
            <person name="Biernat P."/>
            <person name="Pawlowska J."/>
        </authorList>
    </citation>
    <scope>NUCLEOTIDE SEQUENCE [LARGE SCALE GENOMIC DNA]</scope>
    <source>
        <strain evidence="1 2">CBS 142.35</strain>
    </source>
</reference>
<dbReference type="AlphaFoldDB" id="A0A8H7RFT4"/>
<protein>
    <submittedName>
        <fullName evidence="1">Uncharacterized protein</fullName>
    </submittedName>
</protein>
<organism evidence="1 2">
    <name type="scientific">Circinella minor</name>
    <dbReference type="NCBI Taxonomy" id="1195481"/>
    <lineage>
        <taxon>Eukaryota</taxon>
        <taxon>Fungi</taxon>
        <taxon>Fungi incertae sedis</taxon>
        <taxon>Mucoromycota</taxon>
        <taxon>Mucoromycotina</taxon>
        <taxon>Mucoromycetes</taxon>
        <taxon>Mucorales</taxon>
        <taxon>Lichtheimiaceae</taxon>
        <taxon>Circinella</taxon>
    </lineage>
</organism>
<keyword evidence="2" id="KW-1185">Reference proteome</keyword>
<dbReference type="Proteomes" id="UP000646827">
    <property type="component" value="Unassembled WGS sequence"/>
</dbReference>
<accession>A0A8H7RFT4</accession>
<proteinExistence type="predicted"/>
<name>A0A8H7RFT4_9FUNG</name>
<gene>
    <name evidence="1" type="ORF">INT45_006308</name>
</gene>
<evidence type="ECO:0000313" key="2">
    <source>
        <dbReference type="Proteomes" id="UP000646827"/>
    </source>
</evidence>
<sequence>MRTIDRGTQNAEILPTFQAAARRCVILVFCHPDNPYNLWLSHRDSMTEDYLHTAQVVNEHNAADNNEPAIIREHRRLAAQLALQPEQQF</sequence>
<dbReference type="EMBL" id="JAEPRB010001023">
    <property type="protein sequence ID" value="KAG2208861.1"/>
    <property type="molecule type" value="Genomic_DNA"/>
</dbReference>
<evidence type="ECO:0000313" key="1">
    <source>
        <dbReference type="EMBL" id="KAG2208861.1"/>
    </source>
</evidence>
<comment type="caution">
    <text evidence="1">The sequence shown here is derived from an EMBL/GenBank/DDBJ whole genome shotgun (WGS) entry which is preliminary data.</text>
</comment>